<dbReference type="InterPro" id="IPR025944">
    <property type="entry name" value="Sigma_54_int_dom_CS"/>
</dbReference>
<dbReference type="InterPro" id="IPR001789">
    <property type="entry name" value="Sig_transdc_resp-reg_receiver"/>
</dbReference>
<dbReference type="STRING" id="252474.B1A74_01825"/>
<dbReference type="Gene3D" id="1.10.10.60">
    <property type="entry name" value="Homeodomain-like"/>
    <property type="match status" value="1"/>
</dbReference>
<dbReference type="InterPro" id="IPR009057">
    <property type="entry name" value="Homeodomain-like_sf"/>
</dbReference>
<dbReference type="Pfam" id="PF00072">
    <property type="entry name" value="Response_reg"/>
    <property type="match status" value="1"/>
</dbReference>
<dbReference type="Gene3D" id="1.10.8.60">
    <property type="match status" value="1"/>
</dbReference>
<dbReference type="AlphaFoldDB" id="A0A1V3A253"/>
<dbReference type="Pfam" id="PF00158">
    <property type="entry name" value="Sigma54_activat"/>
    <property type="match status" value="1"/>
</dbReference>
<dbReference type="InterPro" id="IPR003593">
    <property type="entry name" value="AAA+_ATPase"/>
</dbReference>
<reference evidence="10 11" key="1">
    <citation type="submission" date="2017-02" db="EMBL/GenBank/DDBJ databases">
        <title>Genomic diversity within the haloalkaliphilic genus Thioalkalivibrio.</title>
        <authorList>
            <person name="Ahn A.-C."/>
            <person name="Meier-Kolthoff J."/>
            <person name="Overmars L."/>
            <person name="Richter M."/>
            <person name="Woyke T."/>
            <person name="Sorokin D.Y."/>
            <person name="Muyzer G."/>
        </authorList>
    </citation>
    <scope>NUCLEOTIDE SEQUENCE [LARGE SCALE GENOMIC DNA]</scope>
    <source>
        <strain evidence="10 11">HL17</strain>
    </source>
</reference>
<dbReference type="Proteomes" id="UP000189177">
    <property type="component" value="Unassembled WGS sequence"/>
</dbReference>
<dbReference type="Gene3D" id="3.40.50.300">
    <property type="entry name" value="P-loop containing nucleotide triphosphate hydrolases"/>
    <property type="match status" value="1"/>
</dbReference>
<dbReference type="PROSITE" id="PS00688">
    <property type="entry name" value="SIGMA54_INTERACT_3"/>
    <property type="match status" value="1"/>
</dbReference>
<dbReference type="GO" id="GO:0000160">
    <property type="term" value="P:phosphorelay signal transduction system"/>
    <property type="evidence" value="ECO:0007669"/>
    <property type="project" value="UniProtKB-KW"/>
</dbReference>
<dbReference type="InterPro" id="IPR058031">
    <property type="entry name" value="AAA_lid_NorR"/>
</dbReference>
<keyword evidence="3" id="KW-0067">ATP-binding</keyword>
<dbReference type="PROSITE" id="PS50045">
    <property type="entry name" value="SIGMA54_INTERACT_4"/>
    <property type="match status" value="1"/>
</dbReference>
<dbReference type="InterPro" id="IPR000641">
    <property type="entry name" value="CbxX/CfxQ"/>
</dbReference>
<dbReference type="FunFam" id="3.40.50.2300:FF:000018">
    <property type="entry name" value="DNA-binding transcriptional regulator NtrC"/>
    <property type="match status" value="1"/>
</dbReference>
<dbReference type="Gene3D" id="3.40.50.2300">
    <property type="match status" value="1"/>
</dbReference>
<keyword evidence="1 7" id="KW-0597">Phosphoprotein</keyword>
<keyword evidence="2" id="KW-0547">Nucleotide-binding</keyword>
<dbReference type="SUPFAM" id="SSF52540">
    <property type="entry name" value="P-loop containing nucleoside triphosphate hydrolases"/>
    <property type="match status" value="1"/>
</dbReference>
<dbReference type="CDD" id="cd00009">
    <property type="entry name" value="AAA"/>
    <property type="match status" value="1"/>
</dbReference>
<dbReference type="PRINTS" id="PR00819">
    <property type="entry name" value="CBXCFQXSUPER"/>
</dbReference>
<evidence type="ECO:0000259" key="9">
    <source>
        <dbReference type="PROSITE" id="PS50110"/>
    </source>
</evidence>
<evidence type="ECO:0000256" key="7">
    <source>
        <dbReference type="PROSITE-ProRule" id="PRU00169"/>
    </source>
</evidence>
<dbReference type="InterPro" id="IPR002078">
    <property type="entry name" value="Sigma_54_int"/>
</dbReference>
<sequence>MSDAYILVVDDEPDIRMLLRDVLEDEGYQVALAGSVAEAKAQRRSRRPDAILLDVWMPDGDGVSLLKEWQEDEGAMCPVVMISGHGNVESAVDATRLGAYDFIEKPLTIDKLLITLNNALEAARLQRENTGLRRQVAPVADPVGSSAVMVNLRDQVQRMAQHDTWVLITGEPGAGKQTFARMLHARSARRESPFIVVSVGSMSGDEAVAELFGSEQGERVRYGLLEQASGGVLYLDEVAEMDLQTQARLLHALDTGRITRIGGDQPISVNVRVVAATQHDLGEAVEQGLFREDLYYRLNVLPLNVPPLREHAVDIPELLDYHMRQLHQQEGLPQRTFQRPALECLQQYPWPGNVRELRNLVQRLMILGSGDEITRDEVDRTLSGQPRRAEEESAEGVVTIPDLPLREAREQFEREYLMQQLERSEGNMTRLAERVGLERTHLYRKFKALGIDPRRVKSDG</sequence>
<evidence type="ECO:0000259" key="8">
    <source>
        <dbReference type="PROSITE" id="PS50045"/>
    </source>
</evidence>
<name>A0A1V3A253_9GAMM</name>
<evidence type="ECO:0000256" key="5">
    <source>
        <dbReference type="ARBA" id="ARBA00023015"/>
    </source>
</evidence>
<dbReference type="InterPro" id="IPR027417">
    <property type="entry name" value="P-loop_NTPase"/>
</dbReference>
<protein>
    <submittedName>
        <fullName evidence="10">Transcriptional regulator</fullName>
    </submittedName>
</protein>
<evidence type="ECO:0000313" key="10">
    <source>
        <dbReference type="EMBL" id="OOC11153.1"/>
    </source>
</evidence>
<evidence type="ECO:0000256" key="6">
    <source>
        <dbReference type="ARBA" id="ARBA00023163"/>
    </source>
</evidence>
<keyword evidence="5" id="KW-0805">Transcription regulation</keyword>
<dbReference type="EMBL" id="MUZR01000006">
    <property type="protein sequence ID" value="OOC11153.1"/>
    <property type="molecule type" value="Genomic_DNA"/>
</dbReference>
<dbReference type="PRINTS" id="PR01590">
    <property type="entry name" value="HTHFIS"/>
</dbReference>
<keyword evidence="4" id="KW-0902">Two-component regulatory system</keyword>
<dbReference type="PANTHER" id="PTHR32071">
    <property type="entry name" value="TRANSCRIPTIONAL REGULATORY PROTEIN"/>
    <property type="match status" value="1"/>
</dbReference>
<dbReference type="SMART" id="SM00448">
    <property type="entry name" value="REC"/>
    <property type="match status" value="1"/>
</dbReference>
<evidence type="ECO:0000256" key="3">
    <source>
        <dbReference type="ARBA" id="ARBA00022840"/>
    </source>
</evidence>
<dbReference type="SUPFAM" id="SSF52172">
    <property type="entry name" value="CheY-like"/>
    <property type="match status" value="1"/>
</dbReference>
<evidence type="ECO:0000256" key="4">
    <source>
        <dbReference type="ARBA" id="ARBA00023012"/>
    </source>
</evidence>
<accession>A0A1V3A253</accession>
<dbReference type="InterPro" id="IPR002197">
    <property type="entry name" value="HTH_Fis"/>
</dbReference>
<dbReference type="GO" id="GO:0006355">
    <property type="term" value="P:regulation of DNA-templated transcription"/>
    <property type="evidence" value="ECO:0007669"/>
    <property type="project" value="InterPro"/>
</dbReference>
<organism evidence="10 11">
    <name type="scientific">Thioalkalivibrio halophilus</name>
    <dbReference type="NCBI Taxonomy" id="252474"/>
    <lineage>
        <taxon>Bacteria</taxon>
        <taxon>Pseudomonadati</taxon>
        <taxon>Pseudomonadota</taxon>
        <taxon>Gammaproteobacteria</taxon>
        <taxon>Chromatiales</taxon>
        <taxon>Ectothiorhodospiraceae</taxon>
        <taxon>Thioalkalivibrio</taxon>
    </lineage>
</organism>
<dbReference type="PROSITE" id="PS50110">
    <property type="entry name" value="RESPONSE_REGULATORY"/>
    <property type="match status" value="1"/>
</dbReference>
<feature type="domain" description="Sigma-54 factor interaction" evidence="8">
    <location>
        <begin position="142"/>
        <end position="366"/>
    </location>
</feature>
<dbReference type="RefSeq" id="WP_077243602.1">
    <property type="nucleotide sequence ID" value="NZ_MUZR01000006.1"/>
</dbReference>
<dbReference type="OrthoDB" id="9804019at2"/>
<dbReference type="Pfam" id="PF25601">
    <property type="entry name" value="AAA_lid_14"/>
    <property type="match status" value="1"/>
</dbReference>
<keyword evidence="6" id="KW-0804">Transcription</keyword>
<keyword evidence="11" id="KW-1185">Reference proteome</keyword>
<dbReference type="SUPFAM" id="SSF46689">
    <property type="entry name" value="Homeodomain-like"/>
    <property type="match status" value="1"/>
</dbReference>
<dbReference type="SMART" id="SM00382">
    <property type="entry name" value="AAA"/>
    <property type="match status" value="1"/>
</dbReference>
<gene>
    <name evidence="10" type="ORF">B1A74_01825</name>
</gene>
<feature type="domain" description="Response regulatory" evidence="9">
    <location>
        <begin position="5"/>
        <end position="120"/>
    </location>
</feature>
<evidence type="ECO:0000256" key="1">
    <source>
        <dbReference type="ARBA" id="ARBA00022553"/>
    </source>
</evidence>
<proteinExistence type="predicted"/>
<comment type="caution">
    <text evidence="10">The sequence shown here is derived from an EMBL/GenBank/DDBJ whole genome shotgun (WGS) entry which is preliminary data.</text>
</comment>
<dbReference type="PANTHER" id="PTHR32071:SF17">
    <property type="entry name" value="TRANSCRIPTIONAL REGULATOR (NTRC FAMILY)"/>
    <property type="match status" value="1"/>
</dbReference>
<dbReference type="FunFam" id="3.40.50.300:FF:000006">
    <property type="entry name" value="DNA-binding transcriptional regulator NtrC"/>
    <property type="match status" value="1"/>
</dbReference>
<dbReference type="CDD" id="cd17550">
    <property type="entry name" value="REC_NtrX-like"/>
    <property type="match status" value="1"/>
</dbReference>
<dbReference type="Pfam" id="PF02954">
    <property type="entry name" value="HTH_8"/>
    <property type="match status" value="1"/>
</dbReference>
<dbReference type="InterPro" id="IPR011006">
    <property type="entry name" value="CheY-like_superfamily"/>
</dbReference>
<evidence type="ECO:0000313" key="11">
    <source>
        <dbReference type="Proteomes" id="UP000189177"/>
    </source>
</evidence>
<dbReference type="GO" id="GO:0043565">
    <property type="term" value="F:sequence-specific DNA binding"/>
    <property type="evidence" value="ECO:0007669"/>
    <property type="project" value="InterPro"/>
</dbReference>
<dbReference type="GO" id="GO:0005524">
    <property type="term" value="F:ATP binding"/>
    <property type="evidence" value="ECO:0007669"/>
    <property type="project" value="UniProtKB-KW"/>
</dbReference>
<evidence type="ECO:0000256" key="2">
    <source>
        <dbReference type="ARBA" id="ARBA00022741"/>
    </source>
</evidence>
<feature type="modified residue" description="4-aspartylphosphate" evidence="7">
    <location>
        <position position="54"/>
    </location>
</feature>